<organism evidence="1 2">
    <name type="scientific">Acromyrmex insinuator</name>
    <dbReference type="NCBI Taxonomy" id="230686"/>
    <lineage>
        <taxon>Eukaryota</taxon>
        <taxon>Metazoa</taxon>
        <taxon>Ecdysozoa</taxon>
        <taxon>Arthropoda</taxon>
        <taxon>Hexapoda</taxon>
        <taxon>Insecta</taxon>
        <taxon>Pterygota</taxon>
        <taxon>Neoptera</taxon>
        <taxon>Endopterygota</taxon>
        <taxon>Hymenoptera</taxon>
        <taxon>Apocrita</taxon>
        <taxon>Aculeata</taxon>
        <taxon>Formicoidea</taxon>
        <taxon>Formicidae</taxon>
        <taxon>Myrmicinae</taxon>
        <taxon>Acromyrmex</taxon>
    </lineage>
</organism>
<keyword evidence="2" id="KW-1185">Reference proteome</keyword>
<feature type="non-terminal residue" evidence="1">
    <location>
        <position position="1"/>
    </location>
</feature>
<dbReference type="GO" id="GO:0005763">
    <property type="term" value="C:mitochondrial small ribosomal subunit"/>
    <property type="evidence" value="ECO:0007669"/>
    <property type="project" value="TreeGrafter"/>
</dbReference>
<name>A0A836JAW4_9HYME</name>
<proteinExistence type="predicted"/>
<evidence type="ECO:0000313" key="2">
    <source>
        <dbReference type="Proteomes" id="UP000667349"/>
    </source>
</evidence>
<gene>
    <name evidence="1" type="primary">Mrps28_0</name>
    <name evidence="1" type="ORF">G6Z75_0008549</name>
</gene>
<accession>A0A836JAW4</accession>
<dbReference type="PANTHER" id="PTHR13447:SF2">
    <property type="entry name" value="SMALL RIBOSOMAL SUBUNIT PROTEIN BS1M"/>
    <property type="match status" value="1"/>
</dbReference>
<sequence length="159" mass="18138">LRYVVSKERLMHSRFFGIVRASSSSNSTRCFSTSEEQSKNSLSSVEPIIEKESAIQVKENAEATQEFQAKLSDFAETPQTFVSLNRISKFVNLGEVATGEIYHMVGDDVYIDFGSKFQSIRNLSRMDNVLYYVRGSKVRLRIKKEADYTKLIAIISRFV</sequence>
<dbReference type="Proteomes" id="UP000667349">
    <property type="component" value="Unassembled WGS sequence"/>
</dbReference>
<reference evidence="1" key="1">
    <citation type="submission" date="2020-02" db="EMBL/GenBank/DDBJ databases">
        <title>Relaxed selection underlies rapid genomic changes in the transitions from sociality to social parasitism in ants.</title>
        <authorList>
            <person name="Bi X."/>
        </authorList>
    </citation>
    <scope>NUCLEOTIDE SEQUENCE</scope>
    <source>
        <strain evidence="1">BGI-DK2013a</strain>
        <tissue evidence="1">Whole body</tissue>
    </source>
</reference>
<evidence type="ECO:0000313" key="1">
    <source>
        <dbReference type="EMBL" id="KAG5313758.1"/>
    </source>
</evidence>
<comment type="caution">
    <text evidence="1">The sequence shown here is derived from an EMBL/GenBank/DDBJ whole genome shotgun (WGS) entry which is preliminary data.</text>
</comment>
<dbReference type="Pfam" id="PF10246">
    <property type="entry name" value="MRP-S35"/>
    <property type="match status" value="1"/>
</dbReference>
<dbReference type="PANTHER" id="PTHR13447">
    <property type="entry name" value="MITOCHONDRIAL 28S RIBOSOMAL PROTEIN S28"/>
    <property type="match status" value="1"/>
</dbReference>
<protein>
    <submittedName>
        <fullName evidence="1">RT28 protein</fullName>
    </submittedName>
</protein>
<feature type="non-terminal residue" evidence="1">
    <location>
        <position position="159"/>
    </location>
</feature>
<dbReference type="EMBL" id="JAANHZ010000239">
    <property type="protein sequence ID" value="KAG5313758.1"/>
    <property type="molecule type" value="Genomic_DNA"/>
</dbReference>
<dbReference type="InterPro" id="IPR019375">
    <property type="entry name" value="Ribosomal_bS1m"/>
</dbReference>
<dbReference type="AlphaFoldDB" id="A0A836JAW4"/>